<dbReference type="InterPro" id="IPR023673">
    <property type="entry name" value="Ribosomal_uL1_CS"/>
</dbReference>
<name>A0A9P6ZJ16_9AGAM</name>
<evidence type="ECO:0000256" key="5">
    <source>
        <dbReference type="SAM" id="Phobius"/>
    </source>
</evidence>
<reference evidence="6" key="1">
    <citation type="journal article" date="2020" name="New Phytol.">
        <title>Comparative genomics reveals dynamic genome evolution in host specialist ectomycorrhizal fungi.</title>
        <authorList>
            <person name="Lofgren L.A."/>
            <person name="Nguyen N.H."/>
            <person name="Vilgalys R."/>
            <person name="Ruytinx J."/>
            <person name="Liao H.L."/>
            <person name="Branco S."/>
            <person name="Kuo A."/>
            <person name="LaButti K."/>
            <person name="Lipzen A."/>
            <person name="Andreopoulos W."/>
            <person name="Pangilinan J."/>
            <person name="Riley R."/>
            <person name="Hundley H."/>
            <person name="Na H."/>
            <person name="Barry K."/>
            <person name="Grigoriev I.V."/>
            <person name="Stajich J.E."/>
            <person name="Kennedy P.G."/>
        </authorList>
    </citation>
    <scope>NUCLEOTIDE SEQUENCE</scope>
    <source>
        <strain evidence="6">DOB743</strain>
    </source>
</reference>
<dbReference type="GO" id="GO:1990904">
    <property type="term" value="C:ribonucleoprotein complex"/>
    <property type="evidence" value="ECO:0007669"/>
    <property type="project" value="UniProtKB-KW"/>
</dbReference>
<accession>A0A9P6ZJ16</accession>
<feature type="region of interest" description="Disordered" evidence="4">
    <location>
        <begin position="105"/>
        <end position="126"/>
    </location>
</feature>
<dbReference type="InterPro" id="IPR023674">
    <property type="entry name" value="Ribosomal_uL1-like"/>
</dbReference>
<evidence type="ECO:0000256" key="1">
    <source>
        <dbReference type="ARBA" id="ARBA00010531"/>
    </source>
</evidence>
<dbReference type="EMBL" id="JABBWD010000080">
    <property type="protein sequence ID" value="KAG1768269.1"/>
    <property type="molecule type" value="Genomic_DNA"/>
</dbReference>
<dbReference type="InterPro" id="IPR016095">
    <property type="entry name" value="Ribosomal_uL1_3-a/b-sand"/>
</dbReference>
<evidence type="ECO:0000256" key="2">
    <source>
        <dbReference type="ARBA" id="ARBA00022980"/>
    </source>
</evidence>
<dbReference type="Gene3D" id="3.40.50.790">
    <property type="match status" value="1"/>
</dbReference>
<keyword evidence="2" id="KW-0689">Ribosomal protein</keyword>
<keyword evidence="7" id="KW-1185">Reference proteome</keyword>
<gene>
    <name evidence="6" type="ORF">EV702DRAFT_1253476</name>
</gene>
<dbReference type="PROSITE" id="PS01199">
    <property type="entry name" value="RIBOSOMAL_L1"/>
    <property type="match status" value="1"/>
</dbReference>
<proteinExistence type="inferred from homology"/>
<keyword evidence="5" id="KW-0472">Membrane</keyword>
<feature type="transmembrane region" description="Helical" evidence="5">
    <location>
        <begin position="135"/>
        <end position="159"/>
    </location>
</feature>
<sequence>MSNSTTDQPARGTKTDEARSAGAHIVGGIELADGIVSGKHDATTILCSAALIWAITPKLGRVLGPRGLMPSGRRWTSRKATRMASFGCLLARQFVAAVKRVSGNQKDADEKGKSKSVKPASMGNKPKVAHRKYPLASLFLAVLMVYLVIASVLCGVAVYSQAGGGVVLLSVAITYGAYMLSSLLAFDPASCNTFY</sequence>
<keyword evidence="3" id="KW-0687">Ribonucleoprotein</keyword>
<feature type="transmembrane region" description="Helical" evidence="5">
    <location>
        <begin position="165"/>
        <end position="186"/>
    </location>
</feature>
<dbReference type="GO" id="GO:0005840">
    <property type="term" value="C:ribosome"/>
    <property type="evidence" value="ECO:0007669"/>
    <property type="project" value="UniProtKB-KW"/>
</dbReference>
<comment type="similarity">
    <text evidence="1">Belongs to the universal ribosomal protein uL1 family.</text>
</comment>
<keyword evidence="5" id="KW-0812">Transmembrane</keyword>
<comment type="caution">
    <text evidence="6">The sequence shown here is derived from an EMBL/GenBank/DDBJ whole genome shotgun (WGS) entry which is preliminary data.</text>
</comment>
<evidence type="ECO:0000313" key="7">
    <source>
        <dbReference type="Proteomes" id="UP000714275"/>
    </source>
</evidence>
<evidence type="ECO:0000313" key="6">
    <source>
        <dbReference type="EMBL" id="KAG1768269.1"/>
    </source>
</evidence>
<evidence type="ECO:0000256" key="3">
    <source>
        <dbReference type="ARBA" id="ARBA00023274"/>
    </source>
</evidence>
<evidence type="ECO:0000256" key="4">
    <source>
        <dbReference type="SAM" id="MobiDB-lite"/>
    </source>
</evidence>
<organism evidence="6 7">
    <name type="scientific">Suillus placidus</name>
    <dbReference type="NCBI Taxonomy" id="48579"/>
    <lineage>
        <taxon>Eukaryota</taxon>
        <taxon>Fungi</taxon>
        <taxon>Dikarya</taxon>
        <taxon>Basidiomycota</taxon>
        <taxon>Agaricomycotina</taxon>
        <taxon>Agaricomycetes</taxon>
        <taxon>Agaricomycetidae</taxon>
        <taxon>Boletales</taxon>
        <taxon>Suillineae</taxon>
        <taxon>Suillaceae</taxon>
        <taxon>Suillus</taxon>
    </lineage>
</organism>
<keyword evidence="5" id="KW-1133">Transmembrane helix</keyword>
<dbReference type="SUPFAM" id="SSF56808">
    <property type="entry name" value="Ribosomal protein L1"/>
    <property type="match status" value="1"/>
</dbReference>
<dbReference type="OrthoDB" id="1747252at2759"/>
<dbReference type="AlphaFoldDB" id="A0A9P6ZJ16"/>
<protein>
    <submittedName>
        <fullName evidence="6">Uncharacterized protein</fullName>
    </submittedName>
</protein>
<dbReference type="Proteomes" id="UP000714275">
    <property type="component" value="Unassembled WGS sequence"/>
</dbReference>